<evidence type="ECO:0000313" key="13">
    <source>
        <dbReference type="EMBL" id="KAH7303548.1"/>
    </source>
</evidence>
<feature type="transmembrane region" description="Helical" evidence="10">
    <location>
        <begin position="1034"/>
        <end position="1053"/>
    </location>
</feature>
<gene>
    <name evidence="13" type="ORF">B0I35DRAFT_498191</name>
</gene>
<name>A0A8K0WKM5_9HYPO</name>
<dbReference type="InterPro" id="IPR056227">
    <property type="entry name" value="TMD0_ABC"/>
</dbReference>
<evidence type="ECO:0000256" key="7">
    <source>
        <dbReference type="ARBA" id="ARBA00022989"/>
    </source>
</evidence>
<dbReference type="EMBL" id="JAGPNK010000032">
    <property type="protein sequence ID" value="KAH7303548.1"/>
    <property type="molecule type" value="Genomic_DNA"/>
</dbReference>
<evidence type="ECO:0000256" key="6">
    <source>
        <dbReference type="ARBA" id="ARBA00022840"/>
    </source>
</evidence>
<dbReference type="InterPro" id="IPR027417">
    <property type="entry name" value="P-loop_NTPase"/>
</dbReference>
<feature type="transmembrane region" description="Helical" evidence="10">
    <location>
        <begin position="488"/>
        <end position="512"/>
    </location>
</feature>
<keyword evidence="3" id="KW-1003">Cell membrane</keyword>
<dbReference type="CDD" id="cd03250">
    <property type="entry name" value="ABCC_MRP_domain1"/>
    <property type="match status" value="1"/>
</dbReference>
<keyword evidence="13" id="KW-0378">Hydrolase</keyword>
<keyword evidence="4 10" id="KW-0812">Transmembrane</keyword>
<evidence type="ECO:0000256" key="5">
    <source>
        <dbReference type="ARBA" id="ARBA00022741"/>
    </source>
</evidence>
<dbReference type="InterPro" id="IPR036640">
    <property type="entry name" value="ABC1_TM_sf"/>
</dbReference>
<dbReference type="Proteomes" id="UP000813444">
    <property type="component" value="Unassembled WGS sequence"/>
</dbReference>
<dbReference type="InterPro" id="IPR017871">
    <property type="entry name" value="ABC_transporter-like_CS"/>
</dbReference>
<dbReference type="PROSITE" id="PS00211">
    <property type="entry name" value="ABC_TRANSPORTER_1"/>
    <property type="match status" value="2"/>
</dbReference>
<evidence type="ECO:0000313" key="14">
    <source>
        <dbReference type="Proteomes" id="UP000813444"/>
    </source>
</evidence>
<evidence type="ECO:0000256" key="1">
    <source>
        <dbReference type="ARBA" id="ARBA00004651"/>
    </source>
</evidence>
<dbReference type="GO" id="GO:0140359">
    <property type="term" value="F:ABC-type transporter activity"/>
    <property type="evidence" value="ECO:0007669"/>
    <property type="project" value="InterPro"/>
</dbReference>
<dbReference type="InterPro" id="IPR050173">
    <property type="entry name" value="ABC_transporter_C-like"/>
</dbReference>
<feature type="domain" description="ABC transporter" evidence="11">
    <location>
        <begin position="610"/>
        <end position="839"/>
    </location>
</feature>
<dbReference type="PROSITE" id="PS50893">
    <property type="entry name" value="ABC_TRANSPORTER_2"/>
    <property type="match status" value="2"/>
</dbReference>
<feature type="transmembrane region" description="Helical" evidence="10">
    <location>
        <begin position="301"/>
        <end position="321"/>
    </location>
</feature>
<reference evidence="13" key="1">
    <citation type="journal article" date="2021" name="Nat. Commun.">
        <title>Genetic determinants of endophytism in the Arabidopsis root mycobiome.</title>
        <authorList>
            <person name="Mesny F."/>
            <person name="Miyauchi S."/>
            <person name="Thiergart T."/>
            <person name="Pickel B."/>
            <person name="Atanasova L."/>
            <person name="Karlsson M."/>
            <person name="Huettel B."/>
            <person name="Barry K.W."/>
            <person name="Haridas S."/>
            <person name="Chen C."/>
            <person name="Bauer D."/>
            <person name="Andreopoulos W."/>
            <person name="Pangilinan J."/>
            <person name="LaButti K."/>
            <person name="Riley R."/>
            <person name="Lipzen A."/>
            <person name="Clum A."/>
            <person name="Drula E."/>
            <person name="Henrissat B."/>
            <person name="Kohler A."/>
            <person name="Grigoriev I.V."/>
            <person name="Martin F.M."/>
            <person name="Hacquard S."/>
        </authorList>
    </citation>
    <scope>NUCLEOTIDE SEQUENCE</scope>
    <source>
        <strain evidence="13">MPI-CAGE-CH-0235</strain>
    </source>
</reference>
<keyword evidence="6" id="KW-0067">ATP-binding</keyword>
<evidence type="ECO:0000256" key="9">
    <source>
        <dbReference type="ARBA" id="ARBA00023180"/>
    </source>
</evidence>
<dbReference type="PANTHER" id="PTHR24223:SF399">
    <property type="entry name" value="ABC TRANSPORTER ATNG"/>
    <property type="match status" value="1"/>
</dbReference>
<evidence type="ECO:0000256" key="2">
    <source>
        <dbReference type="ARBA" id="ARBA00022448"/>
    </source>
</evidence>
<dbReference type="SMART" id="SM00382">
    <property type="entry name" value="AAA"/>
    <property type="match status" value="2"/>
</dbReference>
<sequence length="1463" mass="160402">MSDYNVTECNDGFFGPSVWADERCRGAFDFTVAFEESILATVPAALFLLLACPRLVHLFRTGNKAKPKATYSLKIVAIVALVVSSRHTNTRFSAAAAVLNLVAALFITALAHAEHVKSIRPSFLLTTYLFTTVLFDAARLRTEWLMSVNKAYAAVLSTSVALKIILLGLETVEKRSILTTDHIPSRESTSGPLNRGFFVWLNPLLLTGWSTVLQNNQLPPIHERVSSANLAARFSQQWDKAMQSSKRPSLFLAVIRALKWDLLGIAAPRFLAVGLSISRPFLTTQAMRFLTLPESSPNNGYGLIGAFALVFLSTAVVIAWYEHLTFRAGSQVRGGMITLIYRKMLRMPSSELNESSAVALMGNDVETLVELIKSLLVESWANAITVIITTWLLADQLGAVCVAPIILGITADDGIVSLLLSGAIGNTMYPRQTAYLQATQSRINFTSEVLRSIKSVKMLGFTERFSTLIEQRRAEEIRVGKRYRQLSVAINALVNGNIALAEVVTFGAFAIVSHLRGAPSFSVTQAITTLSILNVMLAPLCDLLASITSSFQVFGCFKRIEDFLLQEEQTDHRAFGQRHGQKPHEAQAAKVQASIELQGIPQKGCDEPHISMVDASFRWGGADVLRNIGISLSPSQSGSFTMIIGPIGCGKSTLLKGILGETSSATGNVSVANADIAYCSQAPWVMNATLKENIVAQSSEHDSAWFETVINACDLSTDFSRFPSGSMTVVGDNGLKLSGGQRQRLAIARAIYSRKPIAIFDDVFSGLDKATEQVVFTRVFGKTGLLRKTNTLTILATHSVHFLPESDHIVVLDKSGQITEQGHYAELSSSGGYVNGLDISESQHPKAVDEATSESEFEESKEDESEVQAAVDEIEVATDRSIFKYYLSSIGGLSLAIMILYNIGQAFFATFRHVWLAWWGEGYHRSSDDVGYWLGTYTSFAVLDVVFLTISVGHLFFMAGPTSGNVLHARMLNAAMGAPMSFLSNSDTGSLVNRFSQDLRLVDMVLPRSLAIFLLDVFGCLGVVALAAAAVPWFAIAMPFIAIVLGMVQRFYVRTSKQLRLLEIEHKAPLYSHFFESITGIVTIRSFGWTPQYSELNQKLLDKAQRPSYLLNAVQRWLALVLDLVVATLTVMLVAFAVTLRSQISPALLGVALVNMMRVGDNMKGIVVEWSTLETSLGAVTRIRDFARDTPSEVHPDENHGPEPSWPAAGKLEMKHVNVQYDENSGPVLQDVSLEVNPGEKLGLCGRSGSGKSSLIQAILRMADTLEGQILVDGVDISTVPRSLVRQRLSCLTQDPFLFTNTVRFNADPLNEHGDEEIVRALTRVGLWAVIMGKVEPGTEPLDAKMEESFLSHGQKQLFCLARALLRKSPFLILDEPTSSVDLLTDAQMQEIIRSEFTDRTVIMIAHRLDTILDFDRIAVLDHGRVVEYGSPSELMAMEDGALSTLYRAQKNRTKKRAHSGVP</sequence>
<dbReference type="InterPro" id="IPR003439">
    <property type="entry name" value="ABC_transporter-like_ATP-bd"/>
</dbReference>
<protein>
    <submittedName>
        <fullName evidence="13">P-loop containing nucleoside triphosphate hydrolase protein</fullName>
    </submittedName>
</protein>
<dbReference type="Pfam" id="PF24357">
    <property type="entry name" value="TMD0_ABC"/>
    <property type="match status" value="1"/>
</dbReference>
<evidence type="ECO:0000256" key="8">
    <source>
        <dbReference type="ARBA" id="ARBA00023136"/>
    </source>
</evidence>
<dbReference type="PROSITE" id="PS50929">
    <property type="entry name" value="ABC_TM1F"/>
    <property type="match status" value="2"/>
</dbReference>
<dbReference type="GO" id="GO:0005886">
    <property type="term" value="C:plasma membrane"/>
    <property type="evidence" value="ECO:0007669"/>
    <property type="project" value="UniProtKB-SubCell"/>
</dbReference>
<dbReference type="FunFam" id="1.20.1560.10:FF:000066">
    <property type="entry name" value="ABC multidrug transporter (Eurofung)"/>
    <property type="match status" value="1"/>
</dbReference>
<dbReference type="Pfam" id="PF00005">
    <property type="entry name" value="ABC_tran"/>
    <property type="match status" value="2"/>
</dbReference>
<dbReference type="Gene3D" id="3.40.50.300">
    <property type="entry name" value="P-loop containing nucleotide triphosphate hydrolases"/>
    <property type="match status" value="2"/>
</dbReference>
<dbReference type="InterPro" id="IPR003593">
    <property type="entry name" value="AAA+_ATPase"/>
</dbReference>
<dbReference type="InterPro" id="IPR011527">
    <property type="entry name" value="ABC1_TM_dom"/>
</dbReference>
<comment type="caution">
    <text evidence="13">The sequence shown here is derived from an EMBL/GenBank/DDBJ whole genome shotgun (WGS) entry which is preliminary data.</text>
</comment>
<feature type="transmembrane region" description="Helical" evidence="10">
    <location>
        <begin position="1117"/>
        <end position="1138"/>
    </location>
</feature>
<feature type="transmembrane region" description="Helical" evidence="10">
    <location>
        <begin position="1010"/>
        <end position="1028"/>
    </location>
</feature>
<feature type="transmembrane region" description="Helical" evidence="10">
    <location>
        <begin position="262"/>
        <end position="281"/>
    </location>
</feature>
<dbReference type="OrthoDB" id="6500128at2759"/>
<evidence type="ECO:0000256" key="10">
    <source>
        <dbReference type="SAM" id="Phobius"/>
    </source>
</evidence>
<dbReference type="InterPro" id="IPR044726">
    <property type="entry name" value="ABCC_6TM_D2"/>
</dbReference>
<feature type="domain" description="ABC transmembrane type-1" evidence="12">
    <location>
        <begin position="270"/>
        <end position="549"/>
    </location>
</feature>
<evidence type="ECO:0000256" key="4">
    <source>
        <dbReference type="ARBA" id="ARBA00022692"/>
    </source>
</evidence>
<organism evidence="13 14">
    <name type="scientific">Stachybotrys elegans</name>
    <dbReference type="NCBI Taxonomy" id="80388"/>
    <lineage>
        <taxon>Eukaryota</taxon>
        <taxon>Fungi</taxon>
        <taxon>Dikarya</taxon>
        <taxon>Ascomycota</taxon>
        <taxon>Pezizomycotina</taxon>
        <taxon>Sordariomycetes</taxon>
        <taxon>Hypocreomycetidae</taxon>
        <taxon>Hypocreales</taxon>
        <taxon>Stachybotryaceae</taxon>
        <taxon>Stachybotrys</taxon>
    </lineage>
</organism>
<proteinExistence type="predicted"/>
<keyword evidence="14" id="KW-1185">Reference proteome</keyword>
<feature type="transmembrane region" description="Helical" evidence="10">
    <location>
        <begin position="92"/>
        <end position="111"/>
    </location>
</feature>
<comment type="subcellular location">
    <subcellularLocation>
        <location evidence="1">Cell membrane</location>
        <topology evidence="1">Multi-pass membrane protein</topology>
    </subcellularLocation>
</comment>
<feature type="transmembrane region" description="Helical" evidence="10">
    <location>
        <begin position="123"/>
        <end position="140"/>
    </location>
</feature>
<dbReference type="CDD" id="cd18580">
    <property type="entry name" value="ABC_6TM_ABCC_D2"/>
    <property type="match status" value="1"/>
</dbReference>
<dbReference type="Pfam" id="PF00664">
    <property type="entry name" value="ABC_membrane"/>
    <property type="match status" value="2"/>
</dbReference>
<evidence type="ECO:0000256" key="3">
    <source>
        <dbReference type="ARBA" id="ARBA00022475"/>
    </source>
</evidence>
<accession>A0A8K0WKM5</accession>
<evidence type="ECO:0000259" key="12">
    <source>
        <dbReference type="PROSITE" id="PS50929"/>
    </source>
</evidence>
<dbReference type="GO" id="GO:0016887">
    <property type="term" value="F:ATP hydrolysis activity"/>
    <property type="evidence" value="ECO:0007669"/>
    <property type="project" value="InterPro"/>
</dbReference>
<dbReference type="GO" id="GO:0005524">
    <property type="term" value="F:ATP binding"/>
    <property type="evidence" value="ECO:0007669"/>
    <property type="project" value="UniProtKB-KW"/>
</dbReference>
<feature type="domain" description="ABC transmembrane type-1" evidence="12">
    <location>
        <begin position="924"/>
        <end position="1175"/>
    </location>
</feature>
<feature type="transmembrane region" description="Helical" evidence="10">
    <location>
        <begin position="931"/>
        <end position="957"/>
    </location>
</feature>
<keyword evidence="9" id="KW-0325">Glycoprotein</keyword>
<feature type="transmembrane region" description="Helical" evidence="10">
    <location>
        <begin position="890"/>
        <end position="911"/>
    </location>
</feature>
<feature type="transmembrane region" description="Helical" evidence="10">
    <location>
        <begin position="38"/>
        <end position="57"/>
    </location>
</feature>
<keyword evidence="2" id="KW-0813">Transport</keyword>
<keyword evidence="8 10" id="KW-0472">Membrane</keyword>
<dbReference type="SUPFAM" id="SSF90123">
    <property type="entry name" value="ABC transporter transmembrane region"/>
    <property type="match status" value="2"/>
</dbReference>
<dbReference type="CDD" id="cd18579">
    <property type="entry name" value="ABC_6TM_ABCC_D1"/>
    <property type="match status" value="1"/>
</dbReference>
<feature type="domain" description="ABC transporter" evidence="11">
    <location>
        <begin position="1214"/>
        <end position="1448"/>
    </location>
</feature>
<dbReference type="FunFam" id="3.40.50.300:FF:000838">
    <property type="entry name" value="ABC multidrug transporter (Eurofung)"/>
    <property type="match status" value="1"/>
</dbReference>
<dbReference type="Gene3D" id="1.20.1560.10">
    <property type="entry name" value="ABC transporter type 1, transmembrane domain"/>
    <property type="match status" value="2"/>
</dbReference>
<evidence type="ECO:0000259" key="11">
    <source>
        <dbReference type="PROSITE" id="PS50893"/>
    </source>
</evidence>
<dbReference type="InterPro" id="IPR044746">
    <property type="entry name" value="ABCC_6TM_D1"/>
</dbReference>
<keyword evidence="7 10" id="KW-1133">Transmembrane helix</keyword>
<dbReference type="PANTHER" id="PTHR24223">
    <property type="entry name" value="ATP-BINDING CASSETTE SUB-FAMILY C"/>
    <property type="match status" value="1"/>
</dbReference>
<keyword evidence="5" id="KW-0547">Nucleotide-binding</keyword>
<feature type="transmembrane region" description="Helical" evidence="10">
    <location>
        <begin position="532"/>
        <end position="557"/>
    </location>
</feature>
<dbReference type="SUPFAM" id="SSF52540">
    <property type="entry name" value="P-loop containing nucleoside triphosphate hydrolases"/>
    <property type="match status" value="2"/>
</dbReference>
<dbReference type="CDD" id="cd03244">
    <property type="entry name" value="ABCC_MRP_domain2"/>
    <property type="match status" value="1"/>
</dbReference>